<protein>
    <submittedName>
        <fullName evidence="1 3">Uncharacterized protein</fullName>
    </submittedName>
</protein>
<name>A0A090L2N3_STRRB</name>
<reference evidence="3" key="3">
    <citation type="submission" date="2020-12" db="UniProtKB">
        <authorList>
            <consortium name="WormBaseParasite"/>
        </authorList>
    </citation>
    <scope>IDENTIFICATION</scope>
</reference>
<dbReference type="WBParaSite" id="SRAE_0000080600.1">
    <property type="protein sequence ID" value="SRAE_0000080600.1"/>
    <property type="gene ID" value="WBGene00256566"/>
</dbReference>
<evidence type="ECO:0000313" key="2">
    <source>
        <dbReference type="Proteomes" id="UP000035682"/>
    </source>
</evidence>
<reference evidence="1" key="2">
    <citation type="submission" date="2014-09" db="EMBL/GenBank/DDBJ databases">
        <authorList>
            <person name="Aslett A.Martin."/>
        </authorList>
    </citation>
    <scope>NUCLEOTIDE SEQUENCE</scope>
    <source>
        <strain evidence="1">ED321 Heterogonic</strain>
    </source>
</reference>
<dbReference type="Proteomes" id="UP000035682">
    <property type="component" value="Unplaced"/>
</dbReference>
<dbReference type="RefSeq" id="XP_024500901.1">
    <property type="nucleotide sequence ID" value="XM_024646755.1"/>
</dbReference>
<dbReference type="AlphaFoldDB" id="A0A090L2N3"/>
<dbReference type="WormBase" id="SRAE_0000080600">
    <property type="protein sequence ID" value="SRP11927"/>
    <property type="gene ID" value="WBGene00256566"/>
</dbReference>
<dbReference type="EMBL" id="LN609472">
    <property type="protein sequence ID" value="CEF61694.1"/>
    <property type="molecule type" value="Genomic_DNA"/>
</dbReference>
<keyword evidence="2" id="KW-1185">Reference proteome</keyword>
<organism evidence="1">
    <name type="scientific">Strongyloides ratti</name>
    <name type="common">Parasitic roundworm</name>
    <dbReference type="NCBI Taxonomy" id="34506"/>
    <lineage>
        <taxon>Eukaryota</taxon>
        <taxon>Metazoa</taxon>
        <taxon>Ecdysozoa</taxon>
        <taxon>Nematoda</taxon>
        <taxon>Chromadorea</taxon>
        <taxon>Rhabditida</taxon>
        <taxon>Tylenchina</taxon>
        <taxon>Panagrolaimomorpha</taxon>
        <taxon>Strongyloidoidea</taxon>
        <taxon>Strongyloididae</taxon>
        <taxon>Strongyloides</taxon>
    </lineage>
</organism>
<reference evidence="2" key="1">
    <citation type="submission" date="2014-09" db="EMBL/GenBank/DDBJ databases">
        <authorList>
            <person name="Martin A.A."/>
        </authorList>
    </citation>
    <scope>NUCLEOTIDE SEQUENCE</scope>
    <source>
        <strain evidence="2">ED321</strain>
    </source>
</reference>
<evidence type="ECO:0000313" key="1">
    <source>
        <dbReference type="EMBL" id="CEF61694.1"/>
    </source>
</evidence>
<gene>
    <name evidence="1 3 4" type="ORF">SRAE_0000080600</name>
</gene>
<evidence type="ECO:0000313" key="3">
    <source>
        <dbReference type="WBParaSite" id="SRAE_0000080600.1"/>
    </source>
</evidence>
<dbReference type="GeneID" id="36374062"/>
<accession>A0A090L2N3</accession>
<dbReference type="CTD" id="36374062"/>
<evidence type="ECO:0000313" key="4">
    <source>
        <dbReference type="WormBase" id="SRAE_0000080600"/>
    </source>
</evidence>
<sequence length="175" mass="20997">MVNNINKWPLVIINYNGSHYKVITEFEYDKNMNESYCFESELDFNDLCIEENDKLRGIFKLKEKSKNKHSIIEDVEEVNNDNGNFYGNNYNLRSRSKKTYFLSNESDDSDIIETDINYDPIIYELNKIRQTILPTTNNNDQIKYSKYVNYTYDDSMLSKKIRKQKKTHQRRKNLI</sequence>
<proteinExistence type="predicted"/>